<dbReference type="EMBL" id="CAXKWB010035754">
    <property type="protein sequence ID" value="CAL4147191.1"/>
    <property type="molecule type" value="Genomic_DNA"/>
</dbReference>
<accession>A0AAV2RVN8</accession>
<feature type="domain" description="DUF4371" evidence="1">
    <location>
        <begin position="20"/>
        <end position="213"/>
    </location>
</feature>
<comment type="caution">
    <text evidence="2">The sequence shown here is derived from an EMBL/GenBank/DDBJ whole genome shotgun (WGS) entry which is preliminary data.</text>
</comment>
<dbReference type="Proteomes" id="UP001497623">
    <property type="component" value="Unassembled WGS sequence"/>
</dbReference>
<protein>
    <recommendedName>
        <fullName evidence="1">DUF4371 domain-containing protein</fullName>
    </recommendedName>
</protein>
<keyword evidence="3" id="KW-1185">Reference proteome</keyword>
<feature type="non-terminal residue" evidence="2">
    <location>
        <position position="541"/>
    </location>
</feature>
<evidence type="ECO:0000313" key="3">
    <source>
        <dbReference type="Proteomes" id="UP001497623"/>
    </source>
</evidence>
<dbReference type="AlphaFoldDB" id="A0AAV2RVN8"/>
<reference evidence="2 3" key="1">
    <citation type="submission" date="2024-05" db="EMBL/GenBank/DDBJ databases">
        <authorList>
            <person name="Wallberg A."/>
        </authorList>
    </citation>
    <scope>NUCLEOTIDE SEQUENCE [LARGE SCALE GENOMIC DNA]</scope>
</reference>
<dbReference type="InterPro" id="IPR025398">
    <property type="entry name" value="DUF4371"/>
</dbReference>
<dbReference type="Pfam" id="PF14291">
    <property type="entry name" value="DUF4371"/>
    <property type="match status" value="1"/>
</dbReference>
<proteinExistence type="predicted"/>
<evidence type="ECO:0000259" key="1">
    <source>
        <dbReference type="Pfam" id="PF14291"/>
    </source>
</evidence>
<dbReference type="PANTHER" id="PTHR45749">
    <property type="match status" value="1"/>
</dbReference>
<dbReference type="PANTHER" id="PTHR45749:SF21">
    <property type="entry name" value="DUF4371 DOMAIN-CONTAINING PROTEIN"/>
    <property type="match status" value="1"/>
</dbReference>
<evidence type="ECO:0000313" key="2">
    <source>
        <dbReference type="EMBL" id="CAL4147191.1"/>
    </source>
</evidence>
<gene>
    <name evidence="2" type="ORF">MNOR_LOCUS29994</name>
</gene>
<dbReference type="SUPFAM" id="SSF53098">
    <property type="entry name" value="Ribonuclease H-like"/>
    <property type="match status" value="1"/>
</dbReference>
<name>A0AAV2RVN8_MEGNR</name>
<sequence length="541" mass="61648">MTKWMNAKINAKQKYTIIAELNSKHKLTVQTNRKYLKVIIECLMFTAQQNISQRGSDENRHNLGKISDTNRGNFLELLSLRCRDLPWLANMLTEKLGKHTQWTSPTVQNELLSILADHVLQRIVCDVKESEKFSIILDETSDISKTEQVALCLSYIANGTKKETFVGFYETKSTEGVVLYELVKQAICDLNLNLENIVGQCFDGAANMSGIHKGLAARMKECSPFALYIHCYAHLLNLAIQGTLTKIEPLRKALGQVQSLYNFIETSTKRHAIISDIKIEGKSIFKTLKSQSVTRWACHWEAVKAVLEELERIVKALLTLSKDKDVKTYNDSRSLLLSICDFDFIIGLCVLKVILLNTSSLSSYLQGKNIDVLNARRNASLTIEALRGCRNERDFDLIWKKTELLSNNVKTWIADTDFSFKEPRSPRTVQMTPESHHRVNTYFASLDKVLGELETRFSGNDQEILCSLSEIALLENPNEKSFQTVSEFYKLDRDLLRSDFEILKNIKADNTSLNLPSVSEMYESLYQAELIQMIPEMSKIN</sequence>
<dbReference type="InterPro" id="IPR012337">
    <property type="entry name" value="RNaseH-like_sf"/>
</dbReference>
<organism evidence="2 3">
    <name type="scientific">Meganyctiphanes norvegica</name>
    <name type="common">Northern krill</name>
    <name type="synonym">Thysanopoda norvegica</name>
    <dbReference type="NCBI Taxonomy" id="48144"/>
    <lineage>
        <taxon>Eukaryota</taxon>
        <taxon>Metazoa</taxon>
        <taxon>Ecdysozoa</taxon>
        <taxon>Arthropoda</taxon>
        <taxon>Crustacea</taxon>
        <taxon>Multicrustacea</taxon>
        <taxon>Malacostraca</taxon>
        <taxon>Eumalacostraca</taxon>
        <taxon>Eucarida</taxon>
        <taxon>Euphausiacea</taxon>
        <taxon>Euphausiidae</taxon>
        <taxon>Meganyctiphanes</taxon>
    </lineage>
</organism>